<dbReference type="Pfam" id="PF01051">
    <property type="entry name" value="Rep3_N"/>
    <property type="match status" value="1"/>
</dbReference>
<dbReference type="SUPFAM" id="SSF46785">
    <property type="entry name" value="Winged helix' DNA-binding domain"/>
    <property type="match status" value="2"/>
</dbReference>
<dbReference type="GO" id="GO:0006270">
    <property type="term" value="P:DNA replication initiation"/>
    <property type="evidence" value="ECO:0007669"/>
    <property type="project" value="InterPro"/>
</dbReference>
<dbReference type="OrthoDB" id="939999at2"/>
<protein>
    <submittedName>
        <fullName evidence="3">Replication initiator protein</fullName>
    </submittedName>
</protein>
<comment type="similarity">
    <text evidence="1">Belongs to the initiator RepB protein family.</text>
</comment>
<evidence type="ECO:0000313" key="4">
    <source>
        <dbReference type="Proteomes" id="UP000245489"/>
    </source>
</evidence>
<evidence type="ECO:0000256" key="1">
    <source>
        <dbReference type="ARBA" id="ARBA00038283"/>
    </source>
</evidence>
<feature type="domain" description="Initiator Rep protein WH1" evidence="2">
    <location>
        <begin position="32"/>
        <end position="171"/>
    </location>
</feature>
<dbReference type="EMBL" id="QGGO01000020">
    <property type="protein sequence ID" value="PWK22401.1"/>
    <property type="molecule type" value="Genomic_DNA"/>
</dbReference>
<comment type="caution">
    <text evidence="3">The sequence shown here is derived from an EMBL/GenBank/DDBJ whole genome shotgun (WGS) entry which is preliminary data.</text>
</comment>
<organism evidence="3 4">
    <name type="scientific">Arcicella aurantiaca</name>
    <dbReference type="NCBI Taxonomy" id="591202"/>
    <lineage>
        <taxon>Bacteria</taxon>
        <taxon>Pseudomonadati</taxon>
        <taxon>Bacteroidota</taxon>
        <taxon>Cytophagia</taxon>
        <taxon>Cytophagales</taxon>
        <taxon>Flectobacillaceae</taxon>
        <taxon>Arcicella</taxon>
    </lineage>
</organism>
<accession>A0A316DWA0</accession>
<evidence type="ECO:0000313" key="3">
    <source>
        <dbReference type="EMBL" id="PWK22401.1"/>
    </source>
</evidence>
<sequence length="337" mass="39504">MKSEIKRTEVNLVKEQYSEHEFTPNRKDNYLPNKLVFANADFSRVEQRLFEFFVNQINHGDIEPSYGIEVKIPISVINEYVETRQVMAVTQSMAQKVITLSDLSKSQLEFIHLPVFTSIEYNIDKSGLLVFRSNPKLSPYLAELGKAYTKYEFKTIQGLKSSYSVILYKLLAAHIGQHRYSFVYSIVELKKLLQIDPNKYQHLKGFKVRILDIAQRECANALNPIVFEYENEGKKQRNITHIRFNVITAVNLSRIEKQEFNEAVELNPRLVYSKVEEIIVKEYNFRENHRNIILQNEEYLSKFITLHIEFSNGLHEKVKNRTAYILACLDLVKKKQN</sequence>
<name>A0A316DWA0_9BACT</name>
<dbReference type="AlphaFoldDB" id="A0A316DWA0"/>
<dbReference type="Gene3D" id="1.10.10.10">
    <property type="entry name" value="Winged helix-like DNA-binding domain superfamily/Winged helix DNA-binding domain"/>
    <property type="match status" value="2"/>
</dbReference>
<evidence type="ECO:0000259" key="2">
    <source>
        <dbReference type="Pfam" id="PF01051"/>
    </source>
</evidence>
<dbReference type="Pfam" id="PF21205">
    <property type="entry name" value="Rep3_C"/>
    <property type="match status" value="1"/>
</dbReference>
<dbReference type="InterPro" id="IPR000525">
    <property type="entry name" value="Initiator_Rep_WH1"/>
</dbReference>
<dbReference type="InterPro" id="IPR036388">
    <property type="entry name" value="WH-like_DNA-bd_sf"/>
</dbReference>
<dbReference type="RefSeq" id="WP_109744159.1">
    <property type="nucleotide sequence ID" value="NZ_QGGO01000020.1"/>
</dbReference>
<reference evidence="3 4" key="1">
    <citation type="submission" date="2018-05" db="EMBL/GenBank/DDBJ databases">
        <title>Genomic Encyclopedia of Archaeal and Bacterial Type Strains, Phase II (KMG-II): from individual species to whole genera.</title>
        <authorList>
            <person name="Goeker M."/>
        </authorList>
    </citation>
    <scope>NUCLEOTIDE SEQUENCE [LARGE SCALE GENOMIC DNA]</scope>
    <source>
        <strain evidence="3 4">DSM 22214</strain>
    </source>
</reference>
<proteinExistence type="inferred from homology"/>
<dbReference type="GO" id="GO:0003887">
    <property type="term" value="F:DNA-directed DNA polymerase activity"/>
    <property type="evidence" value="ECO:0007669"/>
    <property type="project" value="InterPro"/>
</dbReference>
<keyword evidence="4" id="KW-1185">Reference proteome</keyword>
<gene>
    <name evidence="3" type="ORF">LV89_03466</name>
</gene>
<dbReference type="InterPro" id="IPR036390">
    <property type="entry name" value="WH_DNA-bd_sf"/>
</dbReference>
<dbReference type="Proteomes" id="UP000245489">
    <property type="component" value="Unassembled WGS sequence"/>
</dbReference>